<dbReference type="InterPro" id="IPR032168">
    <property type="entry name" value="DUF5004"/>
</dbReference>
<organism evidence="2 3">
    <name type="scientific">Euzebyella saccharophila</name>
    <dbReference type="NCBI Taxonomy" id="679664"/>
    <lineage>
        <taxon>Bacteria</taxon>
        <taxon>Pseudomonadati</taxon>
        <taxon>Bacteroidota</taxon>
        <taxon>Flavobacteriia</taxon>
        <taxon>Flavobacteriales</taxon>
        <taxon>Flavobacteriaceae</taxon>
        <taxon>Euzebyella</taxon>
    </lineage>
</organism>
<protein>
    <submittedName>
        <fullName evidence="2">DUF5004 domain-containing protein</fullName>
    </submittedName>
</protein>
<keyword evidence="1" id="KW-0732">Signal</keyword>
<dbReference type="EMBL" id="JBHSAW010000010">
    <property type="protein sequence ID" value="MFC4097208.1"/>
    <property type="molecule type" value="Genomic_DNA"/>
</dbReference>
<dbReference type="RefSeq" id="WP_192461911.1">
    <property type="nucleotide sequence ID" value="NZ_JACYFJ010000002.1"/>
</dbReference>
<dbReference type="Pfam" id="PF16395">
    <property type="entry name" value="DUF5004"/>
    <property type="match status" value="1"/>
</dbReference>
<comment type="caution">
    <text evidence="2">The sequence shown here is derived from an EMBL/GenBank/DDBJ whole genome shotgun (WGS) entry which is preliminary data.</text>
</comment>
<proteinExistence type="predicted"/>
<dbReference type="PROSITE" id="PS51257">
    <property type="entry name" value="PROKAR_LIPOPROTEIN"/>
    <property type="match status" value="1"/>
</dbReference>
<evidence type="ECO:0000256" key="1">
    <source>
        <dbReference type="SAM" id="SignalP"/>
    </source>
</evidence>
<reference evidence="3" key="1">
    <citation type="journal article" date="2019" name="Int. J. Syst. Evol. Microbiol.">
        <title>The Global Catalogue of Microorganisms (GCM) 10K type strain sequencing project: providing services to taxonomists for standard genome sequencing and annotation.</title>
        <authorList>
            <consortium name="The Broad Institute Genomics Platform"/>
            <consortium name="The Broad Institute Genome Sequencing Center for Infectious Disease"/>
            <person name="Wu L."/>
            <person name="Ma J."/>
        </authorList>
    </citation>
    <scope>NUCLEOTIDE SEQUENCE [LARGE SCALE GENOMIC DNA]</scope>
    <source>
        <strain evidence="3">CECT 7477</strain>
    </source>
</reference>
<gene>
    <name evidence="2" type="ORF">ACFOUT_15055</name>
</gene>
<keyword evidence="3" id="KW-1185">Reference proteome</keyword>
<sequence>MKRLFLNYVTLGSVLLIFIACTTDNEVECPEDYVGALASAEEKMVGEWVLTAIVADKEIDLTDDNEDNPDTDIFAQYSDCQRDGAYTFSSSRAYSFKQGLKASNCERTVDLAGTWQLAGSTLSLVGSCNVQNLLLEFNSDNTEFVFSEDFNVTDIQGATQQTKVSFTYTLQ</sequence>
<dbReference type="Proteomes" id="UP001595814">
    <property type="component" value="Unassembled WGS sequence"/>
</dbReference>
<name>A0ABV8JXA3_9FLAO</name>
<feature type="signal peptide" evidence="1">
    <location>
        <begin position="1"/>
        <end position="22"/>
    </location>
</feature>
<evidence type="ECO:0000313" key="2">
    <source>
        <dbReference type="EMBL" id="MFC4097208.1"/>
    </source>
</evidence>
<feature type="chain" id="PRO_5045849059" evidence="1">
    <location>
        <begin position="23"/>
        <end position="171"/>
    </location>
</feature>
<accession>A0ABV8JXA3</accession>
<evidence type="ECO:0000313" key="3">
    <source>
        <dbReference type="Proteomes" id="UP001595814"/>
    </source>
</evidence>